<feature type="compositionally biased region" description="Basic residues" evidence="1">
    <location>
        <begin position="47"/>
        <end position="59"/>
    </location>
</feature>
<feature type="compositionally biased region" description="Polar residues" evidence="1">
    <location>
        <begin position="471"/>
        <end position="495"/>
    </location>
</feature>
<proteinExistence type="predicted"/>
<organism evidence="2 3">
    <name type="scientific">Hyaloscypha hepaticicola</name>
    <dbReference type="NCBI Taxonomy" id="2082293"/>
    <lineage>
        <taxon>Eukaryota</taxon>
        <taxon>Fungi</taxon>
        <taxon>Dikarya</taxon>
        <taxon>Ascomycota</taxon>
        <taxon>Pezizomycotina</taxon>
        <taxon>Leotiomycetes</taxon>
        <taxon>Helotiales</taxon>
        <taxon>Hyaloscyphaceae</taxon>
        <taxon>Hyaloscypha</taxon>
    </lineage>
</organism>
<accession>A0A2J6PJY8</accession>
<feature type="region of interest" description="Disordered" evidence="1">
    <location>
        <begin position="723"/>
        <end position="815"/>
    </location>
</feature>
<keyword evidence="3" id="KW-1185">Reference proteome</keyword>
<gene>
    <name evidence="2" type="ORF">NA56DRAFT_694164</name>
</gene>
<dbReference type="OrthoDB" id="3565113at2759"/>
<feature type="compositionally biased region" description="Low complexity" evidence="1">
    <location>
        <begin position="793"/>
        <end position="805"/>
    </location>
</feature>
<dbReference type="AlphaFoldDB" id="A0A2J6PJY8"/>
<feature type="compositionally biased region" description="Acidic residues" evidence="1">
    <location>
        <begin position="501"/>
        <end position="511"/>
    </location>
</feature>
<feature type="compositionally biased region" description="Polar residues" evidence="1">
    <location>
        <begin position="742"/>
        <end position="752"/>
    </location>
</feature>
<feature type="compositionally biased region" description="Polar residues" evidence="1">
    <location>
        <begin position="856"/>
        <end position="870"/>
    </location>
</feature>
<sequence>MTSDNDLERCVTLHELSLRNCPQGFEHVGFGQIKKRATESHSDKWIRSKRQKGRLRQTRLHSEPFDSLPSSRQSTPSAAVLSLDLKENVPINLDDVDLASTNTVHKHRDLMQIDIENKPHEKFSYLCTPPTTVSYCSSNNSRIIDSAASTAGCSSSPRSDNDDEVYANRNEITTSEEVSSDSSLNDFEHITFNYPQILEVYAESPQPSWASSFYHQNGDTSMLNDLNSDRCPNLIYEADNTFNTAQNLDCGCNFDSTNLSSSSNFFHFLYRPIDCIPSSITPQTRYLPEEQSIQVSEQLPAGSPLSYFNTELELPMTPRKEMPGALLCSKPMPEADVTSDPVTIPKSNADSEDERANTKSSAQQASINIFLNNGSIENWNLGVPEAPENVEAHSPSKSTLMAAAEEDLEERVSHALSGNPGVAALLLPKLKAKLSFILPLFCEEEECSPFEFSPGCSYFGYERGSTRKRTSVSTPSTASKSTSGTSITTPATSADSTKDCDGEEDDDDELPNSEQPPQKRPRLLGDQDRRRLRCHFHAKSPNTHIQKTCIMSGWLNMHNLSFEKKTEKNQHQRTCIIDASLPLLEVIDCDKTDELNEVLPIFRTWRLENEEDEEMKNWIIKYKVEFVKSNMRPSDDLSDSRELAKWYRMWRVLFPSLETPVPSPFQSSSILLGDMNLERHLEVFQSVVEAQIENGQPPPAGGPAQIEYYKDAIRTVYRMTAPAPGSSAGSMSEGSHVVDGRSISTPADSTATPARLRAAVVDSSPSPAPRRQARQKSIQTTTPGPRDNSRSRPTSTPPAALAPPSNISPVGLPSSINNIRTELESPVAMTTGELRNSSGIDAPPSRNPPDFHVIPQNRSPVPSQHNTSRLMRSATHPGTRTMLPPPSPSRVRAPRSFHHQDQQVQTMQHLRNENLTFPPSTTAAEFQTGGATSIFNFAEFPQVIDVGTQVDESWSG</sequence>
<evidence type="ECO:0000313" key="2">
    <source>
        <dbReference type="EMBL" id="PMD14327.1"/>
    </source>
</evidence>
<feature type="region of interest" description="Disordered" evidence="1">
    <location>
        <begin position="333"/>
        <end position="363"/>
    </location>
</feature>
<reference evidence="2 3" key="1">
    <citation type="submission" date="2016-05" db="EMBL/GenBank/DDBJ databases">
        <title>A degradative enzymes factory behind the ericoid mycorrhizal symbiosis.</title>
        <authorList>
            <consortium name="DOE Joint Genome Institute"/>
            <person name="Martino E."/>
            <person name="Morin E."/>
            <person name="Grelet G."/>
            <person name="Kuo A."/>
            <person name="Kohler A."/>
            <person name="Daghino S."/>
            <person name="Barry K."/>
            <person name="Choi C."/>
            <person name="Cichocki N."/>
            <person name="Clum A."/>
            <person name="Copeland A."/>
            <person name="Hainaut M."/>
            <person name="Haridas S."/>
            <person name="Labutti K."/>
            <person name="Lindquist E."/>
            <person name="Lipzen A."/>
            <person name="Khouja H.-R."/>
            <person name="Murat C."/>
            <person name="Ohm R."/>
            <person name="Olson A."/>
            <person name="Spatafora J."/>
            <person name="Veneault-Fourrey C."/>
            <person name="Henrissat B."/>
            <person name="Grigoriev I."/>
            <person name="Martin F."/>
            <person name="Perotto S."/>
        </authorList>
    </citation>
    <scope>NUCLEOTIDE SEQUENCE [LARGE SCALE GENOMIC DNA]</scope>
    <source>
        <strain evidence="2 3">UAMH 7357</strain>
    </source>
</reference>
<feature type="region of interest" description="Disordered" evidence="1">
    <location>
        <begin position="41"/>
        <end position="74"/>
    </location>
</feature>
<feature type="compositionally biased region" description="Low complexity" evidence="1">
    <location>
        <begin position="723"/>
        <end position="735"/>
    </location>
</feature>
<dbReference type="EMBL" id="KZ613523">
    <property type="protein sequence ID" value="PMD14327.1"/>
    <property type="molecule type" value="Genomic_DNA"/>
</dbReference>
<feature type="region of interest" description="Disordered" evidence="1">
    <location>
        <begin position="833"/>
        <end position="893"/>
    </location>
</feature>
<name>A0A2J6PJY8_9HELO</name>
<evidence type="ECO:0000256" key="1">
    <source>
        <dbReference type="SAM" id="MobiDB-lite"/>
    </source>
</evidence>
<protein>
    <submittedName>
        <fullName evidence="2">Uncharacterized protein</fullName>
    </submittedName>
</protein>
<evidence type="ECO:0000313" key="3">
    <source>
        <dbReference type="Proteomes" id="UP000235672"/>
    </source>
</evidence>
<feature type="region of interest" description="Disordered" evidence="1">
    <location>
        <begin position="467"/>
        <end position="525"/>
    </location>
</feature>
<dbReference type="Proteomes" id="UP000235672">
    <property type="component" value="Unassembled WGS sequence"/>
</dbReference>